<proteinExistence type="predicted"/>
<keyword evidence="1 2" id="KW-0808">Transferase</keyword>
<dbReference type="Pfam" id="PF02515">
    <property type="entry name" value="CoA_transf_3"/>
    <property type="match status" value="1"/>
</dbReference>
<dbReference type="Proteomes" id="UP000754644">
    <property type="component" value="Unassembled WGS sequence"/>
</dbReference>
<comment type="caution">
    <text evidence="2">The sequence shown here is derived from an EMBL/GenBank/DDBJ whole genome shotgun (WGS) entry which is preliminary data.</text>
</comment>
<sequence>MSEAFLFAGLKVLDVGSWIAGPVAATMLADFGADVIKIEMPGVGDQYRQLSAAANTPVADSNYMWQMDGRNKRSLALNLKTEAGMTILHQLIAECDVYITNHPLPMRRALQLNYEDLKPLNPSMIYASLTAYGETGPDKDMEGFDLVAYWARTGLMDLVRAPGAAPTQALPGMGDHPSAVSLYAGIVTALLKRERSGEGGMVHTSLLANGLWSMACIAQGGFAGGSFDSYRALKATHLFATTLYRTQDDRWLQFTMVRAPEDVVRLFETIGLADIIREERFTTPEGRFEHGEELARLVQDVLSLHDSEHWLARFSAAGINANRVGVIEETLNDEMLKLNGMVVAPEDDDMGLPWVINHPVKIDQIKQVGPKRAPEIGEHSAQILESLGYDSAQIKVLHDTGVI</sequence>
<dbReference type="GO" id="GO:0008410">
    <property type="term" value="F:CoA-transferase activity"/>
    <property type="evidence" value="ECO:0007669"/>
    <property type="project" value="TreeGrafter"/>
</dbReference>
<name>A0A972VUG8_9GAMM</name>
<dbReference type="PANTHER" id="PTHR48207">
    <property type="entry name" value="SUCCINATE--HYDROXYMETHYLGLUTARATE COA-TRANSFERASE"/>
    <property type="match status" value="1"/>
</dbReference>
<dbReference type="InterPro" id="IPR003673">
    <property type="entry name" value="CoA-Trfase_fam_III"/>
</dbReference>
<accession>A0A972VUG8</accession>
<dbReference type="PANTHER" id="PTHR48207:SF3">
    <property type="entry name" value="SUCCINATE--HYDROXYMETHYLGLUTARATE COA-TRANSFERASE"/>
    <property type="match status" value="1"/>
</dbReference>
<dbReference type="Gene3D" id="3.40.50.10540">
    <property type="entry name" value="Crotonobetainyl-coa:carnitine coa-transferase, domain 1"/>
    <property type="match status" value="1"/>
</dbReference>
<evidence type="ECO:0000313" key="3">
    <source>
        <dbReference type="Proteomes" id="UP000754644"/>
    </source>
</evidence>
<reference evidence="2" key="1">
    <citation type="submission" date="2020-05" db="EMBL/GenBank/DDBJ databases">
        <title>Sulfur intermediates as new biogeochemical hubs in an aquatic model microbial ecosystem.</title>
        <authorList>
            <person name="Vigneron A."/>
        </authorList>
    </citation>
    <scope>NUCLEOTIDE SEQUENCE</scope>
    <source>
        <strain evidence="2">Bin.250</strain>
    </source>
</reference>
<dbReference type="Gene3D" id="3.30.1540.10">
    <property type="entry name" value="formyl-coa transferase, domain 3"/>
    <property type="match status" value="1"/>
</dbReference>
<dbReference type="InterPro" id="IPR023606">
    <property type="entry name" value="CoA-Trfase_III_dom_1_sf"/>
</dbReference>
<dbReference type="AlphaFoldDB" id="A0A972VUG8"/>
<organism evidence="2 3">
    <name type="scientific">SAR86 cluster bacterium</name>
    <dbReference type="NCBI Taxonomy" id="2030880"/>
    <lineage>
        <taxon>Bacteria</taxon>
        <taxon>Pseudomonadati</taxon>
        <taxon>Pseudomonadota</taxon>
        <taxon>Gammaproteobacteria</taxon>
        <taxon>SAR86 cluster</taxon>
    </lineage>
</organism>
<dbReference type="SUPFAM" id="SSF89796">
    <property type="entry name" value="CoA-transferase family III (CaiB/BaiF)"/>
    <property type="match status" value="1"/>
</dbReference>
<evidence type="ECO:0000256" key="1">
    <source>
        <dbReference type="ARBA" id="ARBA00022679"/>
    </source>
</evidence>
<gene>
    <name evidence="2" type="ORF">HQ497_00830</name>
</gene>
<dbReference type="EMBL" id="JABMOJ010000033">
    <property type="protein sequence ID" value="NQV63881.1"/>
    <property type="molecule type" value="Genomic_DNA"/>
</dbReference>
<dbReference type="InterPro" id="IPR050483">
    <property type="entry name" value="CoA-transferase_III_domain"/>
</dbReference>
<evidence type="ECO:0000313" key="2">
    <source>
        <dbReference type="EMBL" id="NQV63881.1"/>
    </source>
</evidence>
<dbReference type="InterPro" id="IPR044855">
    <property type="entry name" value="CoA-Trfase_III_dom3_sf"/>
</dbReference>
<protein>
    <submittedName>
        <fullName evidence="2">CoA transferase</fullName>
    </submittedName>
</protein>